<reference evidence="2 3" key="1">
    <citation type="submission" date="2017-09" db="EMBL/GenBank/DDBJ databases">
        <title>Depth-based differentiation of microbial function through sediment-hosted aquifers and enrichment of novel symbionts in the deep terrestrial subsurface.</title>
        <authorList>
            <person name="Probst A.J."/>
            <person name="Ladd B."/>
            <person name="Jarett J.K."/>
            <person name="Geller-Mcgrath D.E."/>
            <person name="Sieber C.M."/>
            <person name="Emerson J.B."/>
            <person name="Anantharaman K."/>
            <person name="Thomas B.C."/>
            <person name="Malmstrom R."/>
            <person name="Stieglmeier M."/>
            <person name="Klingl A."/>
            <person name="Woyke T."/>
            <person name="Ryan C.M."/>
            <person name="Banfield J.F."/>
        </authorList>
    </citation>
    <scope>NUCLEOTIDE SEQUENCE [LARGE SCALE GENOMIC DNA]</scope>
    <source>
        <strain evidence="2">CG11_big_fil_rev_8_21_14_0_20_35_14</strain>
    </source>
</reference>
<evidence type="ECO:0000313" key="2">
    <source>
        <dbReference type="EMBL" id="PIR04607.1"/>
    </source>
</evidence>
<dbReference type="Proteomes" id="UP000229893">
    <property type="component" value="Unassembled WGS sequence"/>
</dbReference>
<feature type="transmembrane region" description="Helical" evidence="1">
    <location>
        <begin position="20"/>
        <end position="41"/>
    </location>
</feature>
<accession>A0A2H0N6V5</accession>
<protein>
    <submittedName>
        <fullName evidence="2">Uncharacterized protein</fullName>
    </submittedName>
</protein>
<keyword evidence="1" id="KW-1133">Transmembrane helix</keyword>
<evidence type="ECO:0000313" key="3">
    <source>
        <dbReference type="Proteomes" id="UP000229893"/>
    </source>
</evidence>
<gene>
    <name evidence="2" type="ORF">COV57_03415</name>
</gene>
<dbReference type="AlphaFoldDB" id="A0A2H0N6V5"/>
<evidence type="ECO:0000256" key="1">
    <source>
        <dbReference type="SAM" id="Phobius"/>
    </source>
</evidence>
<comment type="caution">
    <text evidence="2">The sequence shown here is derived from an EMBL/GenBank/DDBJ whole genome shotgun (WGS) entry which is preliminary data.</text>
</comment>
<organism evidence="2 3">
    <name type="scientific">Candidatus Liptonbacteria bacterium CG11_big_fil_rev_8_21_14_0_20_35_14</name>
    <dbReference type="NCBI Taxonomy" id="1974634"/>
    <lineage>
        <taxon>Bacteria</taxon>
        <taxon>Candidatus Liptoniibacteriota</taxon>
    </lineage>
</organism>
<dbReference type="EMBL" id="PCWO01000050">
    <property type="protein sequence ID" value="PIR04607.1"/>
    <property type="molecule type" value="Genomic_DNA"/>
</dbReference>
<name>A0A2H0N6V5_9BACT</name>
<sequence>MNILYLFSTINLVKRSISKYLSLVILFILALGVGVITKYYIDIKLNFDSVYKNTDLGITFNYPTNWSLGPPGESLYPPGMEWGYSYSGDIKISTIEKTDQNIVHYGNGEIMNNYSIVTYESGNNALGQSVIRLYIDCIDKNNRYFIKIESLKRSKSVMKDIIESFQCL</sequence>
<proteinExistence type="predicted"/>
<keyword evidence="1" id="KW-0472">Membrane</keyword>
<keyword evidence="1" id="KW-0812">Transmembrane</keyword>